<keyword evidence="8 9" id="KW-0407">Ion channel</keyword>
<comment type="subunit">
    <text evidence="9">Homopentamer.</text>
</comment>
<feature type="transmembrane region" description="Helical" evidence="9">
    <location>
        <begin position="12"/>
        <end position="33"/>
    </location>
</feature>
<dbReference type="PRINTS" id="PR01264">
    <property type="entry name" value="MECHCHANNEL"/>
</dbReference>
<keyword evidence="4 9" id="KW-0812">Transmembrane</keyword>
<evidence type="ECO:0000256" key="7">
    <source>
        <dbReference type="ARBA" id="ARBA00023136"/>
    </source>
</evidence>
<feature type="transmembrane region" description="Helical" evidence="9">
    <location>
        <begin position="89"/>
        <end position="108"/>
    </location>
</feature>
<dbReference type="GO" id="GO:0008381">
    <property type="term" value="F:mechanosensitive monoatomic ion channel activity"/>
    <property type="evidence" value="ECO:0007669"/>
    <property type="project" value="UniProtKB-UniRule"/>
</dbReference>
<evidence type="ECO:0000313" key="10">
    <source>
        <dbReference type="EMBL" id="QDT66904.1"/>
    </source>
</evidence>
<evidence type="ECO:0000256" key="5">
    <source>
        <dbReference type="ARBA" id="ARBA00022989"/>
    </source>
</evidence>
<dbReference type="RefSeq" id="WP_145266417.1">
    <property type="nucleotide sequence ID" value="NZ_CP036316.1"/>
</dbReference>
<keyword evidence="2 9" id="KW-0813">Transport</keyword>
<accession>A0A517TEV5</accession>
<reference evidence="10 11" key="1">
    <citation type="submission" date="2019-02" db="EMBL/GenBank/DDBJ databases">
        <title>Deep-cultivation of Planctomycetes and their phenomic and genomic characterization uncovers novel biology.</title>
        <authorList>
            <person name="Wiegand S."/>
            <person name="Jogler M."/>
            <person name="Boedeker C."/>
            <person name="Pinto D."/>
            <person name="Vollmers J."/>
            <person name="Rivas-Marin E."/>
            <person name="Kohn T."/>
            <person name="Peeters S.H."/>
            <person name="Heuer A."/>
            <person name="Rast P."/>
            <person name="Oberbeckmann S."/>
            <person name="Bunk B."/>
            <person name="Jeske O."/>
            <person name="Meyerdierks A."/>
            <person name="Storesund J.E."/>
            <person name="Kallscheuer N."/>
            <person name="Luecker S."/>
            <person name="Lage O.M."/>
            <person name="Pohl T."/>
            <person name="Merkel B.J."/>
            <person name="Hornburger P."/>
            <person name="Mueller R.-W."/>
            <person name="Bruemmer F."/>
            <person name="Labrenz M."/>
            <person name="Spormann A.M."/>
            <person name="Op den Camp H."/>
            <person name="Overmann J."/>
            <person name="Amann R."/>
            <person name="Jetten M.S.M."/>
            <person name="Mascher T."/>
            <person name="Medema M.H."/>
            <person name="Devos D.P."/>
            <person name="Kaster A.-K."/>
            <person name="Ovreas L."/>
            <person name="Rohde M."/>
            <person name="Galperin M.Y."/>
            <person name="Jogler C."/>
        </authorList>
    </citation>
    <scope>NUCLEOTIDE SEQUENCE [LARGE SCALE GENOMIC DNA]</scope>
    <source>
        <strain evidence="10 11">V22</strain>
    </source>
</reference>
<comment type="function">
    <text evidence="9">Channel that opens in response to stretch forces in the membrane lipid bilayer. May participate in the regulation of osmotic pressure changes within the cell.</text>
</comment>
<dbReference type="GO" id="GO:0005886">
    <property type="term" value="C:plasma membrane"/>
    <property type="evidence" value="ECO:0007669"/>
    <property type="project" value="UniProtKB-SubCell"/>
</dbReference>
<evidence type="ECO:0000256" key="4">
    <source>
        <dbReference type="ARBA" id="ARBA00022692"/>
    </source>
</evidence>
<gene>
    <name evidence="9 10" type="primary">mscL</name>
    <name evidence="10" type="ORF">V22_41760</name>
</gene>
<dbReference type="SUPFAM" id="SSF81330">
    <property type="entry name" value="Gated mechanosensitive channel"/>
    <property type="match status" value="1"/>
</dbReference>
<organism evidence="10 11">
    <name type="scientific">Calycomorphotria hydatis</name>
    <dbReference type="NCBI Taxonomy" id="2528027"/>
    <lineage>
        <taxon>Bacteria</taxon>
        <taxon>Pseudomonadati</taxon>
        <taxon>Planctomycetota</taxon>
        <taxon>Planctomycetia</taxon>
        <taxon>Planctomycetales</taxon>
        <taxon>Planctomycetaceae</taxon>
        <taxon>Calycomorphotria</taxon>
    </lineage>
</organism>
<dbReference type="PANTHER" id="PTHR30266:SF2">
    <property type="entry name" value="LARGE-CONDUCTANCE MECHANOSENSITIVE CHANNEL"/>
    <property type="match status" value="1"/>
</dbReference>
<dbReference type="KEGG" id="chya:V22_41760"/>
<keyword evidence="5 9" id="KW-1133">Transmembrane helix</keyword>
<evidence type="ECO:0000313" key="11">
    <source>
        <dbReference type="Proteomes" id="UP000319976"/>
    </source>
</evidence>
<evidence type="ECO:0000256" key="2">
    <source>
        <dbReference type="ARBA" id="ARBA00022448"/>
    </source>
</evidence>
<dbReference type="AlphaFoldDB" id="A0A517TEV5"/>
<keyword evidence="11" id="KW-1185">Reference proteome</keyword>
<comment type="subcellular location">
    <subcellularLocation>
        <location evidence="9">Cell membrane</location>
        <topology evidence="9">Multi-pass membrane protein</topology>
    </subcellularLocation>
    <subcellularLocation>
        <location evidence="1">Membrane</location>
        <topology evidence="1">Multi-pass membrane protein</topology>
    </subcellularLocation>
</comment>
<evidence type="ECO:0000256" key="1">
    <source>
        <dbReference type="ARBA" id="ARBA00004141"/>
    </source>
</evidence>
<dbReference type="HAMAP" id="MF_00115">
    <property type="entry name" value="MscL"/>
    <property type="match status" value="1"/>
</dbReference>
<dbReference type="PANTHER" id="PTHR30266">
    <property type="entry name" value="MECHANOSENSITIVE CHANNEL MSCL"/>
    <property type="match status" value="1"/>
</dbReference>
<dbReference type="InterPro" id="IPR037673">
    <property type="entry name" value="MSC/AndL"/>
</dbReference>
<keyword evidence="7 9" id="KW-0472">Membrane</keyword>
<comment type="similarity">
    <text evidence="9">Belongs to the MscL family.</text>
</comment>
<dbReference type="InterPro" id="IPR036019">
    <property type="entry name" value="MscL_channel"/>
</dbReference>
<sequence>MTVVEDFKKFVLRGNIVDMAIGFTVGAAFSTFVKSLVSDVIMPPIGLVLGGVDFSDFFIVLKQGAEEIPNNATLAEAQKLGAVTLNYGVFINNLISLFVVALAMYLIIRAVNRIDDALDEQFDSGKKPSETPANKKCPFCRETISYQATRCPHCTSELEAVAA</sequence>
<evidence type="ECO:0000256" key="3">
    <source>
        <dbReference type="ARBA" id="ARBA00022475"/>
    </source>
</evidence>
<dbReference type="Proteomes" id="UP000319976">
    <property type="component" value="Chromosome"/>
</dbReference>
<keyword evidence="6 9" id="KW-0406">Ion transport</keyword>
<dbReference type="EMBL" id="CP036316">
    <property type="protein sequence ID" value="QDT66904.1"/>
    <property type="molecule type" value="Genomic_DNA"/>
</dbReference>
<proteinExistence type="inferred from homology"/>
<dbReference type="OrthoDB" id="9810350at2"/>
<evidence type="ECO:0000256" key="9">
    <source>
        <dbReference type="HAMAP-Rule" id="MF_00115"/>
    </source>
</evidence>
<dbReference type="InterPro" id="IPR001185">
    <property type="entry name" value="MS_channel"/>
</dbReference>
<evidence type="ECO:0000256" key="6">
    <source>
        <dbReference type="ARBA" id="ARBA00023065"/>
    </source>
</evidence>
<name>A0A517TEV5_9PLAN</name>
<dbReference type="NCBIfam" id="TIGR00220">
    <property type="entry name" value="mscL"/>
    <property type="match status" value="1"/>
</dbReference>
<dbReference type="Gene3D" id="1.10.1200.120">
    <property type="entry name" value="Large-conductance mechanosensitive channel, MscL, domain 1"/>
    <property type="match status" value="1"/>
</dbReference>
<protein>
    <recommendedName>
        <fullName evidence="9">Large-conductance mechanosensitive channel</fullName>
    </recommendedName>
</protein>
<keyword evidence="3 9" id="KW-1003">Cell membrane</keyword>
<dbReference type="Pfam" id="PF01741">
    <property type="entry name" value="MscL"/>
    <property type="match status" value="1"/>
</dbReference>
<evidence type="ECO:0000256" key="8">
    <source>
        <dbReference type="ARBA" id="ARBA00023303"/>
    </source>
</evidence>